<dbReference type="RefSeq" id="WP_232399168.1">
    <property type="nucleotide sequence ID" value="NZ_CP102173.1"/>
</dbReference>
<keyword evidence="3" id="KW-1185">Reference proteome</keyword>
<reference evidence="2 3" key="1">
    <citation type="submission" date="2022-08" db="EMBL/GenBank/DDBJ databases">
        <title>novel species in genus Aeromicrobium.</title>
        <authorList>
            <person name="Ye L."/>
        </authorList>
    </citation>
    <scope>NUCLEOTIDE SEQUENCE [LARGE SCALE GENOMIC DNA]</scope>
    <source>
        <strain evidence="3">zg-Y1379</strain>
    </source>
</reference>
<proteinExistence type="predicted"/>
<gene>
    <name evidence="2" type="ORF">NQV15_07340</name>
</gene>
<evidence type="ECO:0000313" key="3">
    <source>
        <dbReference type="Proteomes" id="UP001316184"/>
    </source>
</evidence>
<keyword evidence="1" id="KW-0472">Membrane</keyword>
<dbReference type="Proteomes" id="UP001316184">
    <property type="component" value="Chromosome"/>
</dbReference>
<name>A0ABY5MGW4_9ACTN</name>
<evidence type="ECO:0000256" key="1">
    <source>
        <dbReference type="SAM" id="Phobius"/>
    </source>
</evidence>
<dbReference type="EMBL" id="CP102173">
    <property type="protein sequence ID" value="UUP15116.1"/>
    <property type="molecule type" value="Genomic_DNA"/>
</dbReference>
<organism evidence="2 3">
    <name type="scientific">Aeromicrobium wangtongii</name>
    <dbReference type="NCBI Taxonomy" id="2969247"/>
    <lineage>
        <taxon>Bacteria</taxon>
        <taxon>Bacillati</taxon>
        <taxon>Actinomycetota</taxon>
        <taxon>Actinomycetes</taxon>
        <taxon>Propionibacteriales</taxon>
        <taxon>Nocardioidaceae</taxon>
        <taxon>Aeromicrobium</taxon>
    </lineage>
</organism>
<dbReference type="Pfam" id="PF11271">
    <property type="entry name" value="PorA"/>
    <property type="match status" value="1"/>
</dbReference>
<dbReference type="InterPro" id="IPR021424">
    <property type="entry name" value="PorA"/>
</dbReference>
<keyword evidence="1" id="KW-1133">Transmembrane helix</keyword>
<accession>A0ABY5MGW4</accession>
<evidence type="ECO:0000313" key="2">
    <source>
        <dbReference type="EMBL" id="UUP15116.1"/>
    </source>
</evidence>
<sequence length="336" mass="36401">MAKKLGTVALFLGTFVLVLAVLSKFYMYDRLAVVPLNQDTVSEAATAPGADGEYLDVAAGLKITNGPLKNVKAVRGDVDASKKASKELGKDIAVWDIYDYTDKPTYDPNSGESPLTGTSDRIAFDRNTGEAVKYADTKSEGDGKVVKPADIKGLYFKFPFDAQKKTYQFWDGTLRKATPAKYVGEGEVKGLKVYKYRQTIEPIKTGTIDVPGDLVGETAATVTADQIYSSVTNYSIEPVTGVVIWGQTAQDNYLELDGERVLTTTKATLSYTDANVTKNVDDYKSKAMLLTAVNTWIPIGGAILGLLLIAVGIFARRDRSTDGTRRSDSKDLVGAR</sequence>
<feature type="transmembrane region" description="Helical" evidence="1">
    <location>
        <begin position="296"/>
        <end position="315"/>
    </location>
</feature>
<keyword evidence="1" id="KW-0812">Transmembrane</keyword>
<protein>
    <submittedName>
        <fullName evidence="2">DUF3068 domain-containing protein</fullName>
    </submittedName>
</protein>